<feature type="region of interest" description="Disordered" evidence="1">
    <location>
        <begin position="176"/>
        <end position="205"/>
    </location>
</feature>
<keyword evidence="2" id="KW-1133">Transmembrane helix</keyword>
<keyword evidence="2" id="KW-0472">Membrane</keyword>
<feature type="compositionally biased region" description="Basic and acidic residues" evidence="1">
    <location>
        <begin position="196"/>
        <end position="205"/>
    </location>
</feature>
<dbReference type="Proteomes" id="UP001596122">
    <property type="component" value="Unassembled WGS sequence"/>
</dbReference>
<protein>
    <submittedName>
        <fullName evidence="3">DUF3592 domain-containing protein</fullName>
    </submittedName>
</protein>
<name>A0ABW0GLN6_9MICO</name>
<feature type="transmembrane region" description="Helical" evidence="2">
    <location>
        <begin position="139"/>
        <end position="163"/>
    </location>
</feature>
<dbReference type="RefSeq" id="WP_340267660.1">
    <property type="nucleotide sequence ID" value="NZ_JBBEOG010000002.1"/>
</dbReference>
<dbReference type="EMBL" id="JBHSLD010000007">
    <property type="protein sequence ID" value="MFC5380780.1"/>
    <property type="molecule type" value="Genomic_DNA"/>
</dbReference>
<evidence type="ECO:0000313" key="3">
    <source>
        <dbReference type="EMBL" id="MFC5380780.1"/>
    </source>
</evidence>
<evidence type="ECO:0000313" key="4">
    <source>
        <dbReference type="Proteomes" id="UP001596122"/>
    </source>
</evidence>
<feature type="compositionally biased region" description="Low complexity" evidence="1">
    <location>
        <begin position="176"/>
        <end position="186"/>
    </location>
</feature>
<keyword evidence="4" id="KW-1185">Reference proteome</keyword>
<sequence length="205" mass="20870">MSRTARAVTGSVLAGVLLLVAMVAGVLAGTTGGGVDRFLGEVMAEDLSGSAQAEVLDVDDEFDPTWPTVDVRFTTDDGEVVVTYVDWEWSDEVPEVGDTVEVAYDPLDPEWAFAADDPYVDGAAGGTPSSPADSVVARAAGLVALGALGAVVLVAVLTVVAVATAPARTVAAPPAGPFPVAADPYRPVGPRPAPGPRDRDWASPS</sequence>
<comment type="caution">
    <text evidence="3">The sequence shown here is derived from an EMBL/GenBank/DDBJ whole genome shotgun (WGS) entry which is preliminary data.</text>
</comment>
<proteinExistence type="predicted"/>
<evidence type="ECO:0000256" key="1">
    <source>
        <dbReference type="SAM" id="MobiDB-lite"/>
    </source>
</evidence>
<accession>A0ABW0GLN6</accession>
<organism evidence="3 4">
    <name type="scientific">Aquipuribacter nitratireducens</name>
    <dbReference type="NCBI Taxonomy" id="650104"/>
    <lineage>
        <taxon>Bacteria</taxon>
        <taxon>Bacillati</taxon>
        <taxon>Actinomycetota</taxon>
        <taxon>Actinomycetes</taxon>
        <taxon>Micrococcales</taxon>
        <taxon>Intrasporangiaceae</taxon>
        <taxon>Aquipuribacter</taxon>
    </lineage>
</organism>
<evidence type="ECO:0000256" key="2">
    <source>
        <dbReference type="SAM" id="Phobius"/>
    </source>
</evidence>
<reference evidence="4" key="1">
    <citation type="journal article" date="2019" name="Int. J. Syst. Evol. Microbiol.">
        <title>The Global Catalogue of Microorganisms (GCM) 10K type strain sequencing project: providing services to taxonomists for standard genome sequencing and annotation.</title>
        <authorList>
            <consortium name="The Broad Institute Genomics Platform"/>
            <consortium name="The Broad Institute Genome Sequencing Center for Infectious Disease"/>
            <person name="Wu L."/>
            <person name="Ma J."/>
        </authorList>
    </citation>
    <scope>NUCLEOTIDE SEQUENCE [LARGE SCALE GENOMIC DNA]</scope>
    <source>
        <strain evidence="4">CCUG 43114</strain>
    </source>
</reference>
<gene>
    <name evidence="3" type="ORF">ACFPJ6_08260</name>
</gene>
<keyword evidence="2" id="KW-0812">Transmembrane</keyword>